<reference evidence="1 2" key="1">
    <citation type="journal article" date="2015" name="PLoS ONE">
        <title>A universal mariner transposon system for forward genetic studies in the genus clostridium.</title>
        <authorList>
            <person name="Zhang Y."/>
            <person name="Grosse-Honebrink A."/>
            <person name="Minton N.P."/>
        </authorList>
    </citation>
    <scope>NUCLEOTIDE SEQUENCE [LARGE SCALE GENOMIC DNA]</scope>
    <source>
        <strain evidence="1 2">NCIMB 10696</strain>
    </source>
</reference>
<accession>A0A7U4JR06</accession>
<evidence type="ECO:0000313" key="2">
    <source>
        <dbReference type="Proteomes" id="UP000033052"/>
    </source>
</evidence>
<dbReference type="KEGG" id="cld:CLSPO_c30000"/>
<organism evidence="1 2">
    <name type="scientific">Clostridium sporogenes</name>
    <dbReference type="NCBI Taxonomy" id="1509"/>
    <lineage>
        <taxon>Bacteria</taxon>
        <taxon>Bacillati</taxon>
        <taxon>Bacillota</taxon>
        <taxon>Clostridia</taxon>
        <taxon>Eubacteriales</taxon>
        <taxon>Clostridiaceae</taxon>
        <taxon>Clostridium</taxon>
    </lineage>
</organism>
<dbReference type="GeneID" id="92939632"/>
<dbReference type="Proteomes" id="UP000033052">
    <property type="component" value="Chromosome"/>
</dbReference>
<evidence type="ECO:0000313" key="1">
    <source>
        <dbReference type="EMBL" id="AKC63720.1"/>
    </source>
</evidence>
<protein>
    <recommendedName>
        <fullName evidence="3">RnlB antitoxin of RnlAB toxin-antitoxin system</fullName>
    </recommendedName>
</protein>
<dbReference type="AlphaFoldDB" id="A0A7U4JR06"/>
<dbReference type="Pfam" id="PF15933">
    <property type="entry name" value="RnlB_antitoxin"/>
    <property type="match status" value="1"/>
</dbReference>
<gene>
    <name evidence="1" type="ORF">CLSPO_c30000</name>
</gene>
<proteinExistence type="predicted"/>
<dbReference type="RefSeq" id="WP_033060898.1">
    <property type="nucleotide sequence ID" value="NZ_CP009225.1"/>
</dbReference>
<sequence length="122" mass="14440">MENYEIIKIRHSEYECIIFSQSYETPFSYLDKICDELKNYNLFNCKVVFDMLLNIGNTSERFAEARFDGECFIDSTFQYIKVDKKNELRKIATDFLKKNSNVLEYSILNSVQKKMINKGISI</sequence>
<dbReference type="InterPro" id="IPR031834">
    <property type="entry name" value="RnlB/LsoB_antitoxin"/>
</dbReference>
<evidence type="ECO:0008006" key="3">
    <source>
        <dbReference type="Google" id="ProtNLM"/>
    </source>
</evidence>
<dbReference type="EMBL" id="CP009225">
    <property type="protein sequence ID" value="AKC63720.1"/>
    <property type="molecule type" value="Genomic_DNA"/>
</dbReference>
<name>A0A7U4JR06_CLOSG</name>